<name>A0A2H6BXS7_MICAE</name>
<proteinExistence type="predicted"/>
<organism evidence="1 2">
    <name type="scientific">Microcystis aeruginosa NIES-298</name>
    <dbReference type="NCBI Taxonomy" id="449468"/>
    <lineage>
        <taxon>Bacteria</taxon>
        <taxon>Bacillati</taxon>
        <taxon>Cyanobacteriota</taxon>
        <taxon>Cyanophyceae</taxon>
        <taxon>Oscillatoriophycideae</taxon>
        <taxon>Chroococcales</taxon>
        <taxon>Microcystaceae</taxon>
        <taxon>Microcystis</taxon>
    </lineage>
</organism>
<dbReference type="EMBL" id="BEYQ01000016">
    <property type="protein sequence ID" value="GBD54978.1"/>
    <property type="molecule type" value="Genomic_DNA"/>
</dbReference>
<dbReference type="SUPFAM" id="SSF52540">
    <property type="entry name" value="P-loop containing nucleoside triphosphate hydrolases"/>
    <property type="match status" value="1"/>
</dbReference>
<evidence type="ECO:0000313" key="2">
    <source>
        <dbReference type="Proteomes" id="UP000236321"/>
    </source>
</evidence>
<accession>A0A2H6BXS7</accession>
<dbReference type="AlphaFoldDB" id="A0A2H6BXS7"/>
<dbReference type="InterPro" id="IPR027417">
    <property type="entry name" value="P-loop_NTPase"/>
</dbReference>
<gene>
    <name evidence="1" type="ORF">BGM30_40710</name>
</gene>
<sequence length="297" mass="33797">MWSRQQPPETTDSQPTEFRIIGPRRSGKTTYLSALAYWPNAKPDSPIEKVIPRDDDTAKLIAMAKDILEKNAMLMATYPASNPSEIPTYNLSIQMKPTWQGGQAIDIVCKDFAGELFEKLSQGKTSQIEEYLEECASALGLLILLDGTFFTEDEKYAQGLATLKQQLKWRLEKKNQNLSQYRIALAFTKAEQSKMRIHRQDIPRFMRLKFNKTYQLLENWGKEWPCPVKYFFCSAFGMKPGASPDSPLANVQVTSREGGVTSGVIDNPKVWRPLGLMAPIYWLHTGTDHPQLRDIED</sequence>
<reference evidence="2" key="1">
    <citation type="submission" date="2017-12" db="EMBL/GenBank/DDBJ databases">
        <title>Improved Draft Genome Sequence of Microcystis aeruginosa NIES-298, a Microcystin-Producing Cyanobacterium from Lake Kasumigaura, Japan.</title>
        <authorList>
            <person name="Yamaguchi H."/>
            <person name="Suzuki S."/>
            <person name="Kawachi M."/>
        </authorList>
    </citation>
    <scope>NUCLEOTIDE SEQUENCE [LARGE SCALE GENOMIC DNA]</scope>
    <source>
        <strain evidence="2">NIES-298</strain>
    </source>
</reference>
<dbReference type="RefSeq" id="WP_103113252.1">
    <property type="nucleotide sequence ID" value="NZ_BEIU01000003.1"/>
</dbReference>
<comment type="caution">
    <text evidence="1">The sequence shown here is derived from an EMBL/GenBank/DDBJ whole genome shotgun (WGS) entry which is preliminary data.</text>
</comment>
<evidence type="ECO:0000313" key="1">
    <source>
        <dbReference type="EMBL" id="GBD54978.1"/>
    </source>
</evidence>
<protein>
    <submittedName>
        <fullName evidence="1">Uncharacterized protein</fullName>
    </submittedName>
</protein>
<dbReference type="Proteomes" id="UP000236321">
    <property type="component" value="Unassembled WGS sequence"/>
</dbReference>